<accession>A0A510E5M6</accession>
<evidence type="ECO:0000313" key="4">
    <source>
        <dbReference type="Proteomes" id="UP000325030"/>
    </source>
</evidence>
<dbReference type="CDD" id="cd00090">
    <property type="entry name" value="HTH_ARSR"/>
    <property type="match status" value="1"/>
</dbReference>
<evidence type="ECO:0000313" key="3">
    <source>
        <dbReference type="Proteomes" id="UP000322983"/>
    </source>
</evidence>
<dbReference type="InterPro" id="IPR036388">
    <property type="entry name" value="WH-like_DNA-bd_sf"/>
</dbReference>
<dbReference type="Proteomes" id="UP000322983">
    <property type="component" value="Chromosome"/>
</dbReference>
<dbReference type="OrthoDB" id="42442at2157"/>
<organism evidence="2 4">
    <name type="scientific">Sulfuracidifex tepidarius</name>
    <dbReference type="NCBI Taxonomy" id="1294262"/>
    <lineage>
        <taxon>Archaea</taxon>
        <taxon>Thermoproteota</taxon>
        <taxon>Thermoprotei</taxon>
        <taxon>Sulfolobales</taxon>
        <taxon>Sulfolobaceae</taxon>
        <taxon>Sulfuracidifex</taxon>
    </lineage>
</organism>
<dbReference type="SUPFAM" id="SSF46785">
    <property type="entry name" value="Winged helix' DNA-binding domain"/>
    <property type="match status" value="1"/>
</dbReference>
<dbReference type="AlphaFoldDB" id="A0A510E5M6"/>
<dbReference type="Proteomes" id="UP000325030">
    <property type="component" value="Chromosome"/>
</dbReference>
<sequence length="130" mass="14840">MTPAQRRILELTKRKPRTFSELRRDTGLTDAGLYKALQSLEKGGYIQKKDLGYTITTKGLNAIEREKVFRQGSITVFYEGVSEEKVKEICKALSDEEGKFYIHAFREDNPSEIDEILGLSILVPELLDNK</sequence>
<proteinExistence type="predicted"/>
<reference evidence="2 3" key="2">
    <citation type="journal article" date="2020" name="Int. J. Syst. Evol. Microbiol.">
        <title>Sulfuracidifex tepidarius gen. nov., sp. nov. and transfer of Sulfolobus metallicus Huber and Stetter 1992 to the genus Sulfuracidifex as Sulfuracidifex metallicus comb. nov.</title>
        <authorList>
            <person name="Itoh T."/>
            <person name="Miura T."/>
            <person name="Sakai H.D."/>
            <person name="Kato S."/>
            <person name="Ohkuma M."/>
            <person name="Takashina T."/>
        </authorList>
    </citation>
    <scope>NUCLEOTIDE SEQUENCE</scope>
    <source>
        <strain evidence="1 3">IC-006</strain>
        <strain evidence="2">IC-007</strain>
    </source>
</reference>
<evidence type="ECO:0000313" key="2">
    <source>
        <dbReference type="EMBL" id="BBG27832.1"/>
    </source>
</evidence>
<dbReference type="GeneID" id="41718689"/>
<name>A0A510E5M6_9CREN</name>
<gene>
    <name evidence="1" type="ORF">IC006_2385</name>
    <name evidence="2" type="ORF">IC007_2387</name>
</gene>
<dbReference type="InterPro" id="IPR011991">
    <property type="entry name" value="ArsR-like_HTH"/>
</dbReference>
<reference evidence="4" key="1">
    <citation type="submission" date="2018-09" db="EMBL/GenBank/DDBJ databases">
        <title>Complete Genome Sequencing of Sulfolobus sp. JCM 16834.</title>
        <authorList>
            <person name="Kato S."/>
            <person name="Itoh T."/>
            <person name="Ohkuma M."/>
        </authorList>
    </citation>
    <scope>NUCLEOTIDE SEQUENCE [LARGE SCALE GENOMIC DNA]</scope>
    <source>
        <strain evidence="4">IC-007</strain>
    </source>
</reference>
<evidence type="ECO:0000313" key="1">
    <source>
        <dbReference type="EMBL" id="BBG25050.1"/>
    </source>
</evidence>
<keyword evidence="3" id="KW-1185">Reference proteome</keyword>
<dbReference type="Gene3D" id="1.10.10.10">
    <property type="entry name" value="Winged helix-like DNA-binding domain superfamily/Winged helix DNA-binding domain"/>
    <property type="match status" value="1"/>
</dbReference>
<dbReference type="EMBL" id="AP018930">
    <property type="protein sequence ID" value="BBG27832.1"/>
    <property type="molecule type" value="Genomic_DNA"/>
</dbReference>
<dbReference type="EMBL" id="AP018929">
    <property type="protein sequence ID" value="BBG25050.1"/>
    <property type="molecule type" value="Genomic_DNA"/>
</dbReference>
<dbReference type="InterPro" id="IPR036390">
    <property type="entry name" value="WH_DNA-bd_sf"/>
</dbReference>
<accession>A0A510DYL9</accession>
<dbReference type="RefSeq" id="WP_149528764.1">
    <property type="nucleotide sequence ID" value="NZ_AP018929.1"/>
</dbReference>
<dbReference type="KEGG" id="step:IC006_2385"/>
<protein>
    <submittedName>
        <fullName evidence="2">Uncharacterized protein</fullName>
    </submittedName>
</protein>